<keyword evidence="5" id="KW-0812">Transmembrane</keyword>
<dbReference type="RefSeq" id="WP_101496050.1">
    <property type="nucleotide sequence ID" value="NZ_LNJZ01000003.1"/>
</dbReference>
<gene>
    <name evidence="8" type="ORF">DFQ45_11256</name>
</gene>
<dbReference type="PANTHER" id="PTHR30026">
    <property type="entry name" value="OUTER MEMBRANE PROTEIN TOLC"/>
    <property type="match status" value="1"/>
</dbReference>
<evidence type="ECO:0000256" key="4">
    <source>
        <dbReference type="ARBA" id="ARBA00022452"/>
    </source>
</evidence>
<dbReference type="OrthoDB" id="9813458at2"/>
<dbReference type="GO" id="GO:0015288">
    <property type="term" value="F:porin activity"/>
    <property type="evidence" value="ECO:0007669"/>
    <property type="project" value="TreeGrafter"/>
</dbReference>
<dbReference type="Proteomes" id="UP000294575">
    <property type="component" value="Unassembled WGS sequence"/>
</dbReference>
<name>A0A4R6TWX8_9GAMM</name>
<protein>
    <submittedName>
        <fullName evidence="8">Outer membrane protein</fullName>
    </submittedName>
</protein>
<dbReference type="NCBIfam" id="TIGR01844">
    <property type="entry name" value="type_I_sec_TolC"/>
    <property type="match status" value="1"/>
</dbReference>
<dbReference type="Gene3D" id="1.20.1600.10">
    <property type="entry name" value="Outer membrane efflux proteins (OEP)"/>
    <property type="match status" value="1"/>
</dbReference>
<dbReference type="InterPro" id="IPR051906">
    <property type="entry name" value="TolC-like"/>
</dbReference>
<proteinExistence type="inferred from homology"/>
<accession>A0A4R6TWX8</accession>
<evidence type="ECO:0000313" key="9">
    <source>
        <dbReference type="Proteomes" id="UP000294575"/>
    </source>
</evidence>
<keyword evidence="3" id="KW-0813">Transport</keyword>
<dbReference type="AlphaFoldDB" id="A0A4R6TWX8"/>
<comment type="caution">
    <text evidence="8">The sequence shown here is derived from an EMBL/GenBank/DDBJ whole genome shotgun (WGS) entry which is preliminary data.</text>
</comment>
<dbReference type="InterPro" id="IPR003423">
    <property type="entry name" value="OMP_efflux"/>
</dbReference>
<keyword evidence="4" id="KW-1134">Transmembrane beta strand</keyword>
<keyword evidence="6" id="KW-0472">Membrane</keyword>
<evidence type="ECO:0000256" key="7">
    <source>
        <dbReference type="ARBA" id="ARBA00023237"/>
    </source>
</evidence>
<dbReference type="GO" id="GO:1990281">
    <property type="term" value="C:efflux pump complex"/>
    <property type="evidence" value="ECO:0007669"/>
    <property type="project" value="TreeGrafter"/>
</dbReference>
<dbReference type="EMBL" id="SNYK01000012">
    <property type="protein sequence ID" value="TDQ36509.1"/>
    <property type="molecule type" value="Genomic_DNA"/>
</dbReference>
<evidence type="ECO:0000256" key="2">
    <source>
        <dbReference type="ARBA" id="ARBA00007613"/>
    </source>
</evidence>
<evidence type="ECO:0000313" key="8">
    <source>
        <dbReference type="EMBL" id="TDQ36509.1"/>
    </source>
</evidence>
<dbReference type="InterPro" id="IPR010130">
    <property type="entry name" value="T1SS_OMP_TolC"/>
</dbReference>
<dbReference type="SUPFAM" id="SSF56954">
    <property type="entry name" value="Outer membrane efflux proteins (OEP)"/>
    <property type="match status" value="1"/>
</dbReference>
<evidence type="ECO:0000256" key="6">
    <source>
        <dbReference type="ARBA" id="ARBA00023136"/>
    </source>
</evidence>
<comment type="similarity">
    <text evidence="2">Belongs to the outer membrane factor (OMF) (TC 1.B.17) family.</text>
</comment>
<evidence type="ECO:0000256" key="5">
    <source>
        <dbReference type="ARBA" id="ARBA00022692"/>
    </source>
</evidence>
<evidence type="ECO:0000256" key="1">
    <source>
        <dbReference type="ARBA" id="ARBA00004442"/>
    </source>
</evidence>
<reference evidence="8 9" key="1">
    <citation type="submission" date="2019-03" db="EMBL/GenBank/DDBJ databases">
        <title>Genomic Encyclopedia of Type Strains, Phase IV (KMG-IV): sequencing the most valuable type-strain genomes for metagenomic binning, comparative biology and taxonomic classification.</title>
        <authorList>
            <person name="Goeker M."/>
        </authorList>
    </citation>
    <scope>NUCLEOTIDE SEQUENCE [LARGE SCALE GENOMIC DNA]</scope>
    <source>
        <strain evidence="8 9">DSM 28679</strain>
    </source>
</reference>
<comment type="subcellular location">
    <subcellularLocation>
        <location evidence="1">Cell outer membrane</location>
    </subcellularLocation>
</comment>
<dbReference type="GO" id="GO:0009279">
    <property type="term" value="C:cell outer membrane"/>
    <property type="evidence" value="ECO:0007669"/>
    <property type="project" value="UniProtKB-SubCell"/>
</dbReference>
<dbReference type="GO" id="GO:0015562">
    <property type="term" value="F:efflux transmembrane transporter activity"/>
    <property type="evidence" value="ECO:0007669"/>
    <property type="project" value="InterPro"/>
</dbReference>
<keyword evidence="7" id="KW-0998">Cell outer membrane</keyword>
<sequence>MKQKKGRWLILWAWGVVCVADPVQADDLMEIYRLALRHDAQYAASLAQRRVGDEQPIQGRAGLLPQISFDAQTSWSETEYKVVTGTVEQRRQNRSYGVQLVQPLFRWQNWIQYKQGQQQKLLADLQAESAGQALILRVTEAYFNVLNMVDVIDALEQLQAADELQLASARKNFDLGNASIVDVHEAQMSHDRTIAQLVKAKSALVLAKQALTQLTGRHPGSLKRLGNRVMLSPPEPTDVETWVTAAERGNLEVQAQELSLQITDNDVRSRKAEHLPTIDMVVSQSMQQSPNASTERSESAAIGIRLNIPLFSGGRTTSSTREALALREQAKYELEDTRRSTALAAREAWAGVMDGIAQLKALETAQSSADAAVRSNQKGYQLGMRTSADVLEVQSQLSDIVQQLAKVRYDILLAKLQLKATVGSLTPQDLNEINMLFE</sequence>
<dbReference type="Pfam" id="PF02321">
    <property type="entry name" value="OEP"/>
    <property type="match status" value="2"/>
</dbReference>
<dbReference type="PANTHER" id="PTHR30026:SF20">
    <property type="entry name" value="OUTER MEMBRANE PROTEIN TOLC"/>
    <property type="match status" value="1"/>
</dbReference>
<evidence type="ECO:0000256" key="3">
    <source>
        <dbReference type="ARBA" id="ARBA00022448"/>
    </source>
</evidence>
<keyword evidence="9" id="KW-1185">Reference proteome</keyword>
<organism evidence="8 9">
    <name type="scientific">Thiopseudomonas denitrificans</name>
    <dbReference type="NCBI Taxonomy" id="1501432"/>
    <lineage>
        <taxon>Bacteria</taxon>
        <taxon>Pseudomonadati</taxon>
        <taxon>Pseudomonadota</taxon>
        <taxon>Gammaproteobacteria</taxon>
        <taxon>Pseudomonadales</taxon>
        <taxon>Pseudomonadaceae</taxon>
        <taxon>Thiopseudomonas</taxon>
    </lineage>
</organism>